<comment type="subcellular location">
    <subcellularLocation>
        <location evidence="1">Cell outer membrane</location>
    </subcellularLocation>
</comment>
<dbReference type="EMBL" id="JAUOEL010000011">
    <property type="protein sequence ID" value="MDO5977068.1"/>
    <property type="molecule type" value="Genomic_DNA"/>
</dbReference>
<keyword evidence="5" id="KW-0998">Cell outer membrane</keyword>
<evidence type="ECO:0000313" key="8">
    <source>
        <dbReference type="EMBL" id="MDO5977068.1"/>
    </source>
</evidence>
<organism evidence="8 9">
    <name type="scientific">Flavivirga jejuensis</name>
    <dbReference type="NCBI Taxonomy" id="870487"/>
    <lineage>
        <taxon>Bacteria</taxon>
        <taxon>Pseudomonadati</taxon>
        <taxon>Bacteroidota</taxon>
        <taxon>Flavobacteriia</taxon>
        <taxon>Flavobacteriales</taxon>
        <taxon>Flavobacteriaceae</taxon>
        <taxon>Flavivirga</taxon>
    </lineage>
</organism>
<evidence type="ECO:0000256" key="1">
    <source>
        <dbReference type="ARBA" id="ARBA00004442"/>
    </source>
</evidence>
<keyword evidence="4" id="KW-0472">Membrane</keyword>
<evidence type="ECO:0000313" key="9">
    <source>
        <dbReference type="Proteomes" id="UP001176806"/>
    </source>
</evidence>
<comment type="similarity">
    <text evidence="2">Belongs to the SusD family.</text>
</comment>
<evidence type="ECO:0000259" key="7">
    <source>
        <dbReference type="Pfam" id="PF14322"/>
    </source>
</evidence>
<feature type="domain" description="SusD-like N-terminal" evidence="7">
    <location>
        <begin position="103"/>
        <end position="234"/>
    </location>
</feature>
<comment type="caution">
    <text evidence="8">The sequence shown here is derived from an EMBL/GenBank/DDBJ whole genome shotgun (WGS) entry which is preliminary data.</text>
</comment>
<evidence type="ECO:0000259" key="6">
    <source>
        <dbReference type="Pfam" id="PF07980"/>
    </source>
</evidence>
<dbReference type="InterPro" id="IPR033985">
    <property type="entry name" value="SusD-like_N"/>
</dbReference>
<dbReference type="Pfam" id="PF07980">
    <property type="entry name" value="SusD_RagB"/>
    <property type="match status" value="1"/>
</dbReference>
<evidence type="ECO:0000256" key="4">
    <source>
        <dbReference type="ARBA" id="ARBA00023136"/>
    </source>
</evidence>
<protein>
    <submittedName>
        <fullName evidence="8">RagB/SusD family nutrient uptake outer membrane protein</fullName>
    </submittedName>
</protein>
<name>A0ABT8WV59_9FLAO</name>
<keyword evidence="9" id="KW-1185">Reference proteome</keyword>
<dbReference type="SUPFAM" id="SSF48452">
    <property type="entry name" value="TPR-like"/>
    <property type="match status" value="1"/>
</dbReference>
<dbReference type="InterPro" id="IPR012944">
    <property type="entry name" value="SusD_RagB_dom"/>
</dbReference>
<dbReference type="CDD" id="cd08977">
    <property type="entry name" value="SusD"/>
    <property type="match status" value="1"/>
</dbReference>
<dbReference type="Proteomes" id="UP001176806">
    <property type="component" value="Unassembled WGS sequence"/>
</dbReference>
<evidence type="ECO:0000256" key="2">
    <source>
        <dbReference type="ARBA" id="ARBA00006275"/>
    </source>
</evidence>
<dbReference type="RefSeq" id="WP_303304399.1">
    <property type="nucleotide sequence ID" value="NZ_BAABDA010000003.1"/>
</dbReference>
<reference evidence="8" key="1">
    <citation type="submission" date="2023-07" db="EMBL/GenBank/DDBJ databases">
        <title>Two novel species in the genus Flavivirga.</title>
        <authorList>
            <person name="Kwon K."/>
        </authorList>
    </citation>
    <scope>NUCLEOTIDE SEQUENCE</scope>
    <source>
        <strain evidence="8">KACC 14158</strain>
    </source>
</reference>
<dbReference type="Pfam" id="PF14322">
    <property type="entry name" value="SusD-like_3"/>
    <property type="match status" value="1"/>
</dbReference>
<keyword evidence="3" id="KW-0732">Signal</keyword>
<sequence length="464" mass="52063">MKSVLFEKALLINGFTNINGLVKYLGLFVVITALTSCDDFVDIELPKDQLIKEAVFDDLGTATAAVRDLYLRATRSGIPAVDMGLYADELNQFSSEQSFFHDHSIIASNLIVNSLWGGYYNTVFATNAVIEGVESSSGLSPEDKTQLKGEALFIRAYAHNTLVQLFGAIPYIRTTDHIANNRVSRMSVDIVYDHIIEDLKEALVLLGEDVSTLGEKRIRVYDATVQAFLARVYLYTDQWEDAKNMASKVIDQFVLEPDVSKVFLKNASGTIWQFKPSEVGGNNGQASAFIFKDFPGFKPYLSTSVVNAFESIDDLRYINWVKRTTLGFHYAYKYKEPIATPPESVEYLIAFRLAEQYLIRAEARAKLGEIPEAQADLNVIRNRAGLGNTGASTTDALVDAILKERFVELFTEWGHRWVDLKRREKATEVLAPIKPGWRDTDILFPIPESQILLNPNLLPQNDGY</sequence>
<dbReference type="Gene3D" id="1.25.40.390">
    <property type="match status" value="1"/>
</dbReference>
<dbReference type="InterPro" id="IPR011990">
    <property type="entry name" value="TPR-like_helical_dom_sf"/>
</dbReference>
<accession>A0ABT8WV59</accession>
<evidence type="ECO:0000256" key="5">
    <source>
        <dbReference type="ARBA" id="ARBA00023237"/>
    </source>
</evidence>
<evidence type="ECO:0000256" key="3">
    <source>
        <dbReference type="ARBA" id="ARBA00022729"/>
    </source>
</evidence>
<gene>
    <name evidence="8" type="ORF">Q4Q40_22965</name>
</gene>
<feature type="domain" description="RagB/SusD" evidence="6">
    <location>
        <begin position="347"/>
        <end position="464"/>
    </location>
</feature>
<proteinExistence type="inferred from homology"/>